<dbReference type="SUPFAM" id="SSF53098">
    <property type="entry name" value="Ribonuclease H-like"/>
    <property type="match status" value="1"/>
</dbReference>
<dbReference type="PANTHER" id="PTHR46289">
    <property type="entry name" value="52 KDA REPRESSOR OF THE INHIBITOR OF THE PROTEIN KINASE-LIKE PROTEIN-RELATED"/>
    <property type="match status" value="1"/>
</dbReference>
<dbReference type="OrthoDB" id="6778351at2759"/>
<dbReference type="Pfam" id="PF14291">
    <property type="entry name" value="DUF4371"/>
    <property type="match status" value="1"/>
</dbReference>
<accession>T2MIP4</accession>
<name>T2MIP4_HYDVU</name>
<dbReference type="AlphaFoldDB" id="T2MIP4"/>
<evidence type="ECO:0000313" key="3">
    <source>
        <dbReference type="EMBL" id="CDG71984.1"/>
    </source>
</evidence>
<dbReference type="InterPro" id="IPR008906">
    <property type="entry name" value="HATC_C_dom"/>
</dbReference>
<feature type="non-terminal residue" evidence="3">
    <location>
        <position position="1"/>
    </location>
</feature>
<sequence>MGKMHYFKPNHFVPLVSIISTQPEFRNILVRTQTSLNSSKNIVVTGEKRPSNNSLLQITCSAVQKINLTKPSSRVVIPKLNVNCENATTEDDCNEFDKGLFVDKVGKLSNQEKRNILLNVWIPPSNYVFPKTNGRKCNPAWFKKFSWLCYSKYYDGQNISLRGHRDDAKHLALQCNNAGNFQCLLDLMALCGDKILSDHFKNGPKNATYRSKTVQNELIDICAGVVRSLLTNRIKKAKFFSILAEEASDVSQTEQMAVVVRYVDECCKIKEDLIKFVSCNSGLTGVLLSTKIKKSIHKLGLEMSYYRGQGYDGAGNMAGRLCGVAALILEDFPKAPYIHCYSHQLNLCVACAIPSTRDMMDHVRIVSDFFNNSPKRLEDLSTKIVELCPKSSFHKTINVCRTRWIERIDGLEAFIELYPAIIASLTCIKEDETWNYKSRGDASAYVTICCSFKFIITLIIVRKLLGFTRPLTKTLQKVDQDFSKARDDVEILKNTLLSIRSYIEISHSEWYKEAVTIAATNYTLPSKPRTCGQQTQRDNQVDDISEYYRVTCTIPFLDHILTQLDSLFSLQNLTLLDSFVIIPSNLISDKKWRKKVKEFAHTYNNDLPEPSYLYAELDMWEVYWKNHSETAPKTISDSLQKCDGNTFPNISTILQILCTVLVTTCTCERSLLALKRIKTSLRNSMTDDRLNGISMLHIHRDVEIDLNIVVDEFATAFPRRMEFKNILNSDE</sequence>
<dbReference type="PANTHER" id="PTHR46289:SF14">
    <property type="entry name" value="DUF4371 DOMAIN-CONTAINING PROTEIN"/>
    <property type="match status" value="1"/>
</dbReference>
<evidence type="ECO:0000259" key="1">
    <source>
        <dbReference type="Pfam" id="PF05699"/>
    </source>
</evidence>
<protein>
    <submittedName>
        <fullName evidence="3">52 kDa repressor of the inhibitor of the protein kinase</fullName>
    </submittedName>
</protein>
<dbReference type="InterPro" id="IPR025398">
    <property type="entry name" value="DUF4371"/>
</dbReference>
<feature type="domain" description="HAT C-terminal dimerisation" evidence="1">
    <location>
        <begin position="641"/>
        <end position="697"/>
    </location>
</feature>
<dbReference type="GO" id="GO:0046983">
    <property type="term" value="F:protein dimerization activity"/>
    <property type="evidence" value="ECO:0007669"/>
    <property type="project" value="InterPro"/>
</dbReference>
<keyword evidence="3" id="KW-0418">Kinase</keyword>
<evidence type="ECO:0000259" key="2">
    <source>
        <dbReference type="Pfam" id="PF14291"/>
    </source>
</evidence>
<feature type="domain" description="DUF4371" evidence="2">
    <location>
        <begin position="152"/>
        <end position="322"/>
    </location>
</feature>
<dbReference type="Pfam" id="PF05699">
    <property type="entry name" value="Dimer_Tnp_hAT"/>
    <property type="match status" value="1"/>
</dbReference>
<dbReference type="EMBL" id="HAAD01005752">
    <property type="protein sequence ID" value="CDG71984.1"/>
    <property type="molecule type" value="mRNA"/>
</dbReference>
<keyword evidence="3" id="KW-0808">Transferase</keyword>
<dbReference type="InterPro" id="IPR012337">
    <property type="entry name" value="RNaseH-like_sf"/>
</dbReference>
<organism evidence="3">
    <name type="scientific">Hydra vulgaris</name>
    <name type="common">Hydra</name>
    <name type="synonym">Hydra attenuata</name>
    <dbReference type="NCBI Taxonomy" id="6087"/>
    <lineage>
        <taxon>Eukaryota</taxon>
        <taxon>Metazoa</taxon>
        <taxon>Cnidaria</taxon>
        <taxon>Hydrozoa</taxon>
        <taxon>Hydroidolina</taxon>
        <taxon>Anthoathecata</taxon>
        <taxon>Aplanulata</taxon>
        <taxon>Hydridae</taxon>
        <taxon>Hydra</taxon>
    </lineage>
</organism>
<proteinExistence type="evidence at transcript level"/>
<gene>
    <name evidence="3" type="primary">PRKRIR</name>
</gene>
<dbReference type="GO" id="GO:0016301">
    <property type="term" value="F:kinase activity"/>
    <property type="evidence" value="ECO:0007669"/>
    <property type="project" value="UniProtKB-KW"/>
</dbReference>
<dbReference type="InterPro" id="IPR052958">
    <property type="entry name" value="IFN-induced_PKR_regulator"/>
</dbReference>
<reference evidence="3" key="1">
    <citation type="journal article" date="2013" name="Genome Biol. Evol.">
        <title>Punctuated emergences of genetic and phenotypic innovations in eumetazoan, bilaterian, euteleostome, and hominidae ancestors.</title>
        <authorList>
            <person name="Wenger Y."/>
            <person name="Galliot B."/>
        </authorList>
    </citation>
    <scope>NUCLEOTIDE SEQUENCE</scope>
    <source>
        <tissue evidence="3">Whole animals</tissue>
    </source>
</reference>